<dbReference type="InterPro" id="IPR002036">
    <property type="entry name" value="YbeY"/>
</dbReference>
<evidence type="ECO:0000256" key="4">
    <source>
        <dbReference type="ARBA" id="ARBA00022759"/>
    </source>
</evidence>
<keyword evidence="5 7" id="KW-0378">Hydrolase</keyword>
<dbReference type="PANTHER" id="PTHR46986:SF1">
    <property type="entry name" value="ENDORIBONUCLEASE YBEY, CHLOROPLASTIC"/>
    <property type="match status" value="1"/>
</dbReference>
<keyword evidence="3 7" id="KW-0479">Metal-binding</keyword>
<dbReference type="Gene3D" id="3.40.390.30">
    <property type="entry name" value="Metalloproteases ('zincins'), catalytic domain"/>
    <property type="match status" value="1"/>
</dbReference>
<dbReference type="EC" id="3.1.-.-" evidence="7"/>
<keyword evidence="10" id="KW-1185">Reference proteome</keyword>
<keyword evidence="7" id="KW-0963">Cytoplasm</keyword>
<sequence>MSNIPASNPPENSATETSTDGSGDSSAESDCRPPHAADHPTTSVTIDLVWDESVEPWKSKLGLTDDRIVDAARAAAVHLGFTCGQLGVRVTDDATIHVINREHLNHDYPTDVISFPYSDDAPHLEGELVVSIETANENALQYETETVSELLLYVIHGVLHIGGLDDQSDEQRDVMRAAERTVMGVLGLNGISSGAPQA</sequence>
<dbReference type="Proteomes" id="UP001239462">
    <property type="component" value="Unassembled WGS sequence"/>
</dbReference>
<evidence type="ECO:0000256" key="7">
    <source>
        <dbReference type="HAMAP-Rule" id="MF_00009"/>
    </source>
</evidence>
<comment type="cofactor">
    <cofactor evidence="7">
        <name>Zn(2+)</name>
        <dbReference type="ChEBI" id="CHEBI:29105"/>
    </cofactor>
    <text evidence="7">Binds 1 zinc ion.</text>
</comment>
<dbReference type="Pfam" id="PF02130">
    <property type="entry name" value="YbeY"/>
    <property type="match status" value="1"/>
</dbReference>
<evidence type="ECO:0000256" key="6">
    <source>
        <dbReference type="ARBA" id="ARBA00022833"/>
    </source>
</evidence>
<evidence type="ECO:0000313" key="10">
    <source>
        <dbReference type="Proteomes" id="UP001239462"/>
    </source>
</evidence>
<feature type="binding site" evidence="7">
    <location>
        <position position="166"/>
    </location>
    <ligand>
        <name>Zn(2+)</name>
        <dbReference type="ChEBI" id="CHEBI:29105"/>
        <note>catalytic</note>
    </ligand>
</feature>
<gene>
    <name evidence="7 9" type="primary">ybeY</name>
    <name evidence="9" type="ORF">QTN89_02710</name>
</gene>
<dbReference type="RefSeq" id="WP_289162106.1">
    <property type="nucleotide sequence ID" value="NZ_JASZZN010000002.1"/>
</dbReference>
<comment type="caution">
    <text evidence="9">The sequence shown here is derived from an EMBL/GenBank/DDBJ whole genome shotgun (WGS) entry which is preliminary data.</text>
</comment>
<evidence type="ECO:0000256" key="1">
    <source>
        <dbReference type="ARBA" id="ARBA00010875"/>
    </source>
</evidence>
<dbReference type="HAMAP" id="MF_00009">
    <property type="entry name" value="Endoribonucl_YbeY"/>
    <property type="match status" value="1"/>
</dbReference>
<dbReference type="NCBIfam" id="TIGR00043">
    <property type="entry name" value="rRNA maturation RNase YbeY"/>
    <property type="match status" value="1"/>
</dbReference>
<evidence type="ECO:0000256" key="3">
    <source>
        <dbReference type="ARBA" id="ARBA00022723"/>
    </source>
</evidence>
<protein>
    <recommendedName>
        <fullName evidence="7">Endoribonuclease YbeY</fullName>
        <ecNumber evidence="7">3.1.-.-</ecNumber>
    </recommendedName>
</protein>
<feature type="compositionally biased region" description="Polar residues" evidence="8">
    <location>
        <begin position="1"/>
        <end position="12"/>
    </location>
</feature>
<comment type="similarity">
    <text evidence="1 7">Belongs to the endoribonuclease YbeY family.</text>
</comment>
<dbReference type="EMBL" id="JASZZN010000002">
    <property type="protein sequence ID" value="MDM4014326.1"/>
    <property type="molecule type" value="Genomic_DNA"/>
</dbReference>
<dbReference type="SUPFAM" id="SSF55486">
    <property type="entry name" value="Metalloproteases ('zincins'), catalytic domain"/>
    <property type="match status" value="1"/>
</dbReference>
<dbReference type="PANTHER" id="PTHR46986">
    <property type="entry name" value="ENDORIBONUCLEASE YBEY, CHLOROPLASTIC"/>
    <property type="match status" value="1"/>
</dbReference>
<keyword evidence="7" id="KW-0690">Ribosome biogenesis</keyword>
<keyword evidence="2 7" id="KW-0540">Nuclease</keyword>
<reference evidence="9 10" key="1">
    <citation type="submission" date="2023-06" db="EMBL/GenBank/DDBJ databases">
        <title>Roseiconus lacunae JC819 isolated from Gulf of Mannar region, Tamil Nadu.</title>
        <authorList>
            <person name="Pk S."/>
            <person name="Ch S."/>
            <person name="Ch V.R."/>
        </authorList>
    </citation>
    <scope>NUCLEOTIDE SEQUENCE [LARGE SCALE GENOMIC DNA]</scope>
    <source>
        <strain evidence="9 10">JC819</strain>
    </source>
</reference>
<proteinExistence type="inferred from homology"/>
<evidence type="ECO:0000256" key="8">
    <source>
        <dbReference type="SAM" id="MobiDB-lite"/>
    </source>
</evidence>
<comment type="function">
    <text evidence="7">Single strand-specific metallo-endoribonuclease involved in late-stage 70S ribosome quality control and in maturation of the 3' terminus of the 16S rRNA.</text>
</comment>
<evidence type="ECO:0000313" key="9">
    <source>
        <dbReference type="EMBL" id="MDM4014326.1"/>
    </source>
</evidence>
<feature type="binding site" evidence="7">
    <location>
        <position position="160"/>
    </location>
    <ligand>
        <name>Zn(2+)</name>
        <dbReference type="ChEBI" id="CHEBI:29105"/>
        <note>catalytic</note>
    </ligand>
</feature>
<feature type="binding site" evidence="7">
    <location>
        <position position="156"/>
    </location>
    <ligand>
        <name>Zn(2+)</name>
        <dbReference type="ChEBI" id="CHEBI:29105"/>
        <note>catalytic</note>
    </ligand>
</feature>
<accession>A0ABT7PDM7</accession>
<feature type="region of interest" description="Disordered" evidence="8">
    <location>
        <begin position="1"/>
        <end position="40"/>
    </location>
</feature>
<dbReference type="InterPro" id="IPR023091">
    <property type="entry name" value="MetalPrtase_cat_dom_sf_prd"/>
</dbReference>
<comment type="subcellular location">
    <subcellularLocation>
        <location evidence="7">Cytoplasm</location>
    </subcellularLocation>
</comment>
<name>A0ABT7PDM7_9BACT</name>
<evidence type="ECO:0000256" key="5">
    <source>
        <dbReference type="ARBA" id="ARBA00022801"/>
    </source>
</evidence>
<keyword evidence="6 7" id="KW-0862">Zinc</keyword>
<evidence type="ECO:0000256" key="2">
    <source>
        <dbReference type="ARBA" id="ARBA00022722"/>
    </source>
</evidence>
<keyword evidence="4 7" id="KW-0255">Endonuclease</keyword>
<organism evidence="9 10">
    <name type="scientific">Roseiconus lacunae</name>
    <dbReference type="NCBI Taxonomy" id="2605694"/>
    <lineage>
        <taxon>Bacteria</taxon>
        <taxon>Pseudomonadati</taxon>
        <taxon>Planctomycetota</taxon>
        <taxon>Planctomycetia</taxon>
        <taxon>Pirellulales</taxon>
        <taxon>Pirellulaceae</taxon>
        <taxon>Roseiconus</taxon>
    </lineage>
</organism>
<keyword evidence="7" id="KW-0698">rRNA processing</keyword>
<feature type="compositionally biased region" description="Basic and acidic residues" evidence="8">
    <location>
        <begin position="29"/>
        <end position="38"/>
    </location>
</feature>
<feature type="compositionally biased region" description="Low complexity" evidence="8">
    <location>
        <begin position="13"/>
        <end position="28"/>
    </location>
</feature>